<dbReference type="EMBL" id="KZ678139">
    <property type="protein sequence ID" value="PSN63782.1"/>
    <property type="molecule type" value="Genomic_DNA"/>
</dbReference>
<keyword evidence="3" id="KW-1185">Reference proteome</keyword>
<dbReference type="GO" id="GO:0016787">
    <property type="term" value="F:hydrolase activity"/>
    <property type="evidence" value="ECO:0007669"/>
    <property type="project" value="UniProtKB-KW"/>
</dbReference>
<dbReference type="Proteomes" id="UP000240883">
    <property type="component" value="Unassembled WGS sequence"/>
</dbReference>
<dbReference type="AlphaFoldDB" id="A0A2T2NEB8"/>
<feature type="domain" description="AB hydrolase-1" evidence="1">
    <location>
        <begin position="7"/>
        <end position="253"/>
    </location>
</feature>
<protein>
    <submittedName>
        <fullName evidence="2">Alpha/beta-hydrolase</fullName>
    </submittedName>
</protein>
<dbReference type="Gene3D" id="3.40.50.1820">
    <property type="entry name" value="alpha/beta hydrolase"/>
    <property type="match status" value="1"/>
</dbReference>
<sequence length="262" mass="28448">MSLATAVVICHGYYHTPEHYQDFVTALEGRNLDAHCPQLPTSDMTKLNLGDIHNPDFSRPLLLVDIRKAKIALQSLQGKRVLLVAHSAGGWTATQAAIPELQAKTRAAKGLAGGIIGILFYGGFIIPVGQSITEFFHPKDEEVVVSPWLNLHEHGLTTIADPEKYLFNDLDPEVAAKWKGKLTASPPALTKVTNDAYASLPCGYVVLDGDAVLPKAYQEGMIALQSQKTGDFKIYHSPAGHAAHLSWTEGLAETVEDFLKVV</sequence>
<reference evidence="2 3" key="1">
    <citation type="journal article" date="2018" name="Front. Microbiol.">
        <title>Genome-Wide Analysis of Corynespora cassiicola Leaf Fall Disease Putative Effectors.</title>
        <authorList>
            <person name="Lopez D."/>
            <person name="Ribeiro S."/>
            <person name="Label P."/>
            <person name="Fumanal B."/>
            <person name="Venisse J.S."/>
            <person name="Kohler A."/>
            <person name="de Oliveira R.R."/>
            <person name="Labutti K."/>
            <person name="Lipzen A."/>
            <person name="Lail K."/>
            <person name="Bauer D."/>
            <person name="Ohm R.A."/>
            <person name="Barry K.W."/>
            <person name="Spatafora J."/>
            <person name="Grigoriev I.V."/>
            <person name="Martin F.M."/>
            <person name="Pujade-Renaud V."/>
        </authorList>
    </citation>
    <scope>NUCLEOTIDE SEQUENCE [LARGE SCALE GENOMIC DNA]</scope>
    <source>
        <strain evidence="2 3">Philippines</strain>
    </source>
</reference>
<dbReference type="InterPro" id="IPR052897">
    <property type="entry name" value="Sec-Metab_Biosynth_Hydrolase"/>
</dbReference>
<name>A0A2T2NEB8_CORCC</name>
<dbReference type="OrthoDB" id="1263307at2759"/>
<evidence type="ECO:0000313" key="3">
    <source>
        <dbReference type="Proteomes" id="UP000240883"/>
    </source>
</evidence>
<gene>
    <name evidence="2" type="ORF">BS50DRAFT_623481</name>
</gene>
<proteinExistence type="predicted"/>
<dbReference type="SUPFAM" id="SSF53474">
    <property type="entry name" value="alpha/beta-Hydrolases"/>
    <property type="match status" value="1"/>
</dbReference>
<dbReference type="PANTHER" id="PTHR37017">
    <property type="entry name" value="AB HYDROLASE-1 DOMAIN-CONTAINING PROTEIN-RELATED"/>
    <property type="match status" value="1"/>
</dbReference>
<dbReference type="PANTHER" id="PTHR37017:SF13">
    <property type="entry name" value="AB HYDROLASE-1 DOMAIN-CONTAINING PROTEIN"/>
    <property type="match status" value="1"/>
</dbReference>
<keyword evidence="2" id="KW-0378">Hydrolase</keyword>
<dbReference type="InterPro" id="IPR029058">
    <property type="entry name" value="AB_hydrolase_fold"/>
</dbReference>
<accession>A0A2T2NEB8</accession>
<organism evidence="2 3">
    <name type="scientific">Corynespora cassiicola Philippines</name>
    <dbReference type="NCBI Taxonomy" id="1448308"/>
    <lineage>
        <taxon>Eukaryota</taxon>
        <taxon>Fungi</taxon>
        <taxon>Dikarya</taxon>
        <taxon>Ascomycota</taxon>
        <taxon>Pezizomycotina</taxon>
        <taxon>Dothideomycetes</taxon>
        <taxon>Pleosporomycetidae</taxon>
        <taxon>Pleosporales</taxon>
        <taxon>Corynesporascaceae</taxon>
        <taxon>Corynespora</taxon>
    </lineage>
</organism>
<evidence type="ECO:0000313" key="2">
    <source>
        <dbReference type="EMBL" id="PSN63782.1"/>
    </source>
</evidence>
<dbReference type="Pfam" id="PF12697">
    <property type="entry name" value="Abhydrolase_6"/>
    <property type="match status" value="1"/>
</dbReference>
<dbReference type="STRING" id="1448308.A0A2T2NEB8"/>
<dbReference type="InterPro" id="IPR000073">
    <property type="entry name" value="AB_hydrolase_1"/>
</dbReference>
<evidence type="ECO:0000259" key="1">
    <source>
        <dbReference type="Pfam" id="PF12697"/>
    </source>
</evidence>